<evidence type="ECO:0000313" key="1">
    <source>
        <dbReference type="EnsemblPlants" id="AVESA.00010b.r2.6AG1038930.1.CDS"/>
    </source>
</evidence>
<keyword evidence="2" id="KW-1185">Reference proteome</keyword>
<proteinExistence type="predicted"/>
<protein>
    <submittedName>
        <fullName evidence="1">Uncharacterized protein</fullName>
    </submittedName>
</protein>
<evidence type="ECO:0000313" key="2">
    <source>
        <dbReference type="Proteomes" id="UP001732700"/>
    </source>
</evidence>
<dbReference type="EnsemblPlants" id="AVESA.00010b.r2.6AG1038930.1">
    <property type="protein sequence ID" value="AVESA.00010b.r2.6AG1038930.1.CDS"/>
    <property type="gene ID" value="AVESA.00010b.r2.6AG1038930"/>
</dbReference>
<accession>A0ACD5YUB7</accession>
<reference evidence="1" key="1">
    <citation type="submission" date="2021-05" db="EMBL/GenBank/DDBJ databases">
        <authorList>
            <person name="Scholz U."/>
            <person name="Mascher M."/>
            <person name="Fiebig A."/>
        </authorList>
    </citation>
    <scope>NUCLEOTIDE SEQUENCE [LARGE SCALE GENOMIC DNA]</scope>
</reference>
<sequence>MTEPVLTDSDAAVVRQLSQGQGVVDLKTFLSESNLVAAKISRAPACQGVGASQVAAASRAGKKTTKMAAAGGGGNGGEVLRSELQAKEKALSKAKGEISQLKKELGNAKKRELAKAQQELAYAAQVLVPEGGGKGAGASKRRRGAQ</sequence>
<name>A0ACD5YUB7_AVESA</name>
<reference evidence="1" key="2">
    <citation type="submission" date="2025-09" db="UniProtKB">
        <authorList>
            <consortium name="EnsemblPlants"/>
        </authorList>
    </citation>
    <scope>IDENTIFICATION</scope>
</reference>
<dbReference type="Proteomes" id="UP001732700">
    <property type="component" value="Chromosome 6A"/>
</dbReference>
<organism evidence="1 2">
    <name type="scientific">Avena sativa</name>
    <name type="common">Oat</name>
    <dbReference type="NCBI Taxonomy" id="4498"/>
    <lineage>
        <taxon>Eukaryota</taxon>
        <taxon>Viridiplantae</taxon>
        <taxon>Streptophyta</taxon>
        <taxon>Embryophyta</taxon>
        <taxon>Tracheophyta</taxon>
        <taxon>Spermatophyta</taxon>
        <taxon>Magnoliopsida</taxon>
        <taxon>Liliopsida</taxon>
        <taxon>Poales</taxon>
        <taxon>Poaceae</taxon>
        <taxon>BOP clade</taxon>
        <taxon>Pooideae</taxon>
        <taxon>Poodae</taxon>
        <taxon>Poeae</taxon>
        <taxon>Poeae Chloroplast Group 1 (Aveneae type)</taxon>
        <taxon>Aveninae</taxon>
        <taxon>Avena</taxon>
    </lineage>
</organism>